<dbReference type="EMBL" id="GBXM01010885">
    <property type="protein sequence ID" value="JAH97692.1"/>
    <property type="molecule type" value="Transcribed_RNA"/>
</dbReference>
<organism evidence="2">
    <name type="scientific">Anguilla anguilla</name>
    <name type="common">European freshwater eel</name>
    <name type="synonym">Muraena anguilla</name>
    <dbReference type="NCBI Taxonomy" id="7936"/>
    <lineage>
        <taxon>Eukaryota</taxon>
        <taxon>Metazoa</taxon>
        <taxon>Chordata</taxon>
        <taxon>Craniata</taxon>
        <taxon>Vertebrata</taxon>
        <taxon>Euteleostomi</taxon>
        <taxon>Actinopterygii</taxon>
        <taxon>Neopterygii</taxon>
        <taxon>Teleostei</taxon>
        <taxon>Anguilliformes</taxon>
        <taxon>Anguillidae</taxon>
        <taxon>Anguilla</taxon>
    </lineage>
</organism>
<keyword evidence="1" id="KW-0472">Membrane</keyword>
<protein>
    <submittedName>
        <fullName evidence="2">Uncharacterized protein</fullName>
    </submittedName>
</protein>
<feature type="transmembrane region" description="Helical" evidence="1">
    <location>
        <begin position="55"/>
        <end position="75"/>
    </location>
</feature>
<evidence type="ECO:0000313" key="2">
    <source>
        <dbReference type="EMBL" id="JAH97692.1"/>
    </source>
</evidence>
<keyword evidence="1" id="KW-0812">Transmembrane</keyword>
<reference evidence="2" key="2">
    <citation type="journal article" date="2015" name="Fish Shellfish Immunol.">
        <title>Early steps in the European eel (Anguilla anguilla)-Vibrio vulnificus interaction in the gills: Role of the RtxA13 toxin.</title>
        <authorList>
            <person name="Callol A."/>
            <person name="Pajuelo D."/>
            <person name="Ebbesson L."/>
            <person name="Teles M."/>
            <person name="MacKenzie S."/>
            <person name="Amaro C."/>
        </authorList>
    </citation>
    <scope>NUCLEOTIDE SEQUENCE</scope>
</reference>
<sequence>MHSYGFTGSHDNRESHQQGKKNLCYFFFILQCNSENNMLSFLCLRLDIFGRVLQCCDFFIIIFFGVGEGIFSVFMPS</sequence>
<keyword evidence="1" id="KW-1133">Transmembrane helix</keyword>
<dbReference type="AlphaFoldDB" id="A0A0E9X4M6"/>
<reference evidence="2" key="1">
    <citation type="submission" date="2014-11" db="EMBL/GenBank/DDBJ databases">
        <authorList>
            <person name="Amaro Gonzalez C."/>
        </authorList>
    </citation>
    <scope>NUCLEOTIDE SEQUENCE</scope>
</reference>
<accession>A0A0E9X4M6</accession>
<evidence type="ECO:0000256" key="1">
    <source>
        <dbReference type="SAM" id="Phobius"/>
    </source>
</evidence>
<proteinExistence type="predicted"/>
<name>A0A0E9X4M6_ANGAN</name>